<sequence>MAKEKPSMEELERMFDEGVDVAQYADYSDRPGLRQRRVGVDMPLAMIDRLDARASASGVPRQALIKSWLAERLDLEDRLDALAHLGMPRPAPRPAPKEQAEEGQGPGDQAES</sequence>
<accession>A0ABV1IEB1</accession>
<proteinExistence type="predicted"/>
<dbReference type="NCBIfam" id="NF047399">
    <property type="entry name" value="BrnA_antitoxin_add"/>
    <property type="match status" value="1"/>
</dbReference>
<protein>
    <recommendedName>
        <fullName evidence="4">CopG family transcriptional regulator</fullName>
    </recommendedName>
</protein>
<evidence type="ECO:0008006" key="4">
    <source>
        <dbReference type="Google" id="ProtNLM"/>
    </source>
</evidence>
<evidence type="ECO:0000313" key="3">
    <source>
        <dbReference type="Proteomes" id="UP001478817"/>
    </source>
</evidence>
<feature type="region of interest" description="Disordered" evidence="1">
    <location>
        <begin position="84"/>
        <end position="112"/>
    </location>
</feature>
<reference evidence="2 3" key="1">
    <citation type="submission" date="2024-04" db="EMBL/GenBank/DDBJ databases">
        <title>Human intestinal bacterial collection.</title>
        <authorList>
            <person name="Pauvert C."/>
            <person name="Hitch T.C.A."/>
            <person name="Clavel T."/>
        </authorList>
    </citation>
    <scope>NUCLEOTIDE SEQUENCE [LARGE SCALE GENOMIC DNA]</scope>
    <source>
        <strain evidence="2 3">CLA-AA-H197</strain>
    </source>
</reference>
<name>A0ABV1IEB1_9ACTN</name>
<organism evidence="2 3">
    <name type="scientific">Paratractidigestivibacter faecalis</name>
    <dbReference type="NCBI Taxonomy" id="2292441"/>
    <lineage>
        <taxon>Bacteria</taxon>
        <taxon>Bacillati</taxon>
        <taxon>Actinomycetota</taxon>
        <taxon>Coriobacteriia</taxon>
        <taxon>Coriobacteriales</taxon>
        <taxon>Atopobiaceae</taxon>
        <taxon>Paratractidigestivibacter</taxon>
    </lineage>
</organism>
<dbReference type="RefSeq" id="WP_349181680.1">
    <property type="nucleotide sequence ID" value="NZ_JBBNGS010000003.1"/>
</dbReference>
<comment type="caution">
    <text evidence="2">The sequence shown here is derived from an EMBL/GenBank/DDBJ whole genome shotgun (WGS) entry which is preliminary data.</text>
</comment>
<dbReference type="Proteomes" id="UP001478817">
    <property type="component" value="Unassembled WGS sequence"/>
</dbReference>
<dbReference type="EMBL" id="JBBNGS010000003">
    <property type="protein sequence ID" value="MEQ2637240.1"/>
    <property type="molecule type" value="Genomic_DNA"/>
</dbReference>
<gene>
    <name evidence="2" type="ORF">AAAT05_02600</name>
</gene>
<keyword evidence="3" id="KW-1185">Reference proteome</keyword>
<evidence type="ECO:0000256" key="1">
    <source>
        <dbReference type="SAM" id="MobiDB-lite"/>
    </source>
</evidence>
<evidence type="ECO:0000313" key="2">
    <source>
        <dbReference type="EMBL" id="MEQ2637240.1"/>
    </source>
</evidence>